<dbReference type="Pfam" id="PF00355">
    <property type="entry name" value="Rieske"/>
    <property type="match status" value="1"/>
</dbReference>
<evidence type="ECO:0000313" key="8">
    <source>
        <dbReference type="EMBL" id="MFC6284897.1"/>
    </source>
</evidence>
<feature type="domain" description="Rieske" evidence="7">
    <location>
        <begin position="48"/>
        <end position="163"/>
    </location>
</feature>
<keyword evidence="6" id="KW-0411">Iron-sulfur</keyword>
<evidence type="ECO:0000256" key="6">
    <source>
        <dbReference type="ARBA" id="ARBA00023014"/>
    </source>
</evidence>
<name>A0ABW1U7K0_9BURK</name>
<keyword evidence="2" id="KW-0001">2Fe-2S</keyword>
<evidence type="ECO:0000259" key="7">
    <source>
        <dbReference type="PROSITE" id="PS51296"/>
    </source>
</evidence>
<dbReference type="PANTHER" id="PTHR43756:SF1">
    <property type="entry name" value="3-PHENYLPROPIONATE_CINNAMIC ACID DIOXYGENASE SUBUNIT ALPHA"/>
    <property type="match status" value="1"/>
</dbReference>
<keyword evidence="9" id="KW-1185">Reference proteome</keyword>
<dbReference type="PANTHER" id="PTHR43756">
    <property type="entry name" value="CHOLINE MONOOXYGENASE, CHLOROPLASTIC"/>
    <property type="match status" value="1"/>
</dbReference>
<dbReference type="InterPro" id="IPR001663">
    <property type="entry name" value="Rng_hydr_dOase-A"/>
</dbReference>
<dbReference type="RefSeq" id="WP_371439434.1">
    <property type="nucleotide sequence ID" value="NZ_JBHSRS010000084.1"/>
</dbReference>
<evidence type="ECO:0000256" key="1">
    <source>
        <dbReference type="ARBA" id="ARBA00008751"/>
    </source>
</evidence>
<accession>A0ABW1U7K0</accession>
<comment type="similarity">
    <text evidence="1">Belongs to the bacterial ring-hydroxylating dioxygenase alpha subunit family.</text>
</comment>
<dbReference type="InterPro" id="IPR017941">
    <property type="entry name" value="Rieske_2Fe-2S"/>
</dbReference>
<reference evidence="9" key="1">
    <citation type="journal article" date="2019" name="Int. J. Syst. Evol. Microbiol.">
        <title>The Global Catalogue of Microorganisms (GCM) 10K type strain sequencing project: providing services to taxonomists for standard genome sequencing and annotation.</title>
        <authorList>
            <consortium name="The Broad Institute Genomics Platform"/>
            <consortium name="The Broad Institute Genome Sequencing Center for Infectious Disease"/>
            <person name="Wu L."/>
            <person name="Ma J."/>
        </authorList>
    </citation>
    <scope>NUCLEOTIDE SEQUENCE [LARGE SCALE GENOMIC DNA]</scope>
    <source>
        <strain evidence="9">CCUG 39402</strain>
    </source>
</reference>
<dbReference type="PRINTS" id="PR00090">
    <property type="entry name" value="RNGDIOXGNASE"/>
</dbReference>
<evidence type="ECO:0000256" key="2">
    <source>
        <dbReference type="ARBA" id="ARBA00022714"/>
    </source>
</evidence>
<proteinExistence type="inferred from homology"/>
<dbReference type="Gene3D" id="3.90.380.10">
    <property type="entry name" value="Naphthalene 1,2-dioxygenase Alpha Subunit, Chain A, domain 1"/>
    <property type="match status" value="1"/>
</dbReference>
<evidence type="ECO:0000256" key="4">
    <source>
        <dbReference type="ARBA" id="ARBA00023002"/>
    </source>
</evidence>
<dbReference type="Pfam" id="PF00848">
    <property type="entry name" value="Ring_hydroxyl_A"/>
    <property type="match status" value="1"/>
</dbReference>
<dbReference type="InterPro" id="IPR036922">
    <property type="entry name" value="Rieske_2Fe-2S_sf"/>
</dbReference>
<keyword evidence="5" id="KW-0408">Iron</keyword>
<protein>
    <submittedName>
        <fullName evidence="8">Rieske 2Fe-2S domain-containing protein</fullName>
    </submittedName>
</protein>
<organism evidence="8 9">
    <name type="scientific">Polaromonas aquatica</name>
    <dbReference type="NCBI Taxonomy" id="332657"/>
    <lineage>
        <taxon>Bacteria</taxon>
        <taxon>Pseudomonadati</taxon>
        <taxon>Pseudomonadota</taxon>
        <taxon>Betaproteobacteria</taxon>
        <taxon>Burkholderiales</taxon>
        <taxon>Comamonadaceae</taxon>
        <taxon>Polaromonas</taxon>
    </lineage>
</organism>
<dbReference type="Proteomes" id="UP001596270">
    <property type="component" value="Unassembled WGS sequence"/>
</dbReference>
<dbReference type="InterPro" id="IPR015879">
    <property type="entry name" value="Ring_hydroxy_dOase_asu_C_dom"/>
</dbReference>
<keyword evidence="4" id="KW-0560">Oxidoreductase</keyword>
<dbReference type="SUPFAM" id="SSF50022">
    <property type="entry name" value="ISP domain"/>
    <property type="match status" value="1"/>
</dbReference>
<evidence type="ECO:0000256" key="3">
    <source>
        <dbReference type="ARBA" id="ARBA00022723"/>
    </source>
</evidence>
<keyword evidence="3" id="KW-0479">Metal-binding</keyword>
<sequence length="426" mass="48412">MSDQKAGSELKPIKIWSRDDCSRIPQWVYTDAENYSQELERIFYGPHWHLIGLASETPNTGDFKRATIGERSVIMTRTDSGDISVLLNSCAHRGVEICQAKFGSQKEIMCPYHQWTYDLNGKLMGVPFRRGVKGKGGFPADFDPAKHGLRTLKVENINGAVFASFDHNAPPMKEYLGDENYKYLIRIFNGRPVKAIGYQRQRIKCNWKLYMENIKDPYHASLLHVFLISFGLYRIDQKGETVTDARTLSHNVFASIRNAPGETSGTEDMKSFRENLKLNDMSIVQATKEYDDDVTIQIQTIFPDLVLQQQGNSLQMRYVIPMGPNEFELLWTYFGYEDDTEETTLRRLRQANLTGPSGFVSVDDTEVLEYSRAGIGPNPANDAVLELGGREAKPPADGNMVTEGPIRGFYQYYRQVMHQEGTGLRQ</sequence>
<dbReference type="PROSITE" id="PS51296">
    <property type="entry name" value="RIESKE"/>
    <property type="match status" value="1"/>
</dbReference>
<dbReference type="EMBL" id="JBHSRS010000084">
    <property type="protein sequence ID" value="MFC6284897.1"/>
    <property type="molecule type" value="Genomic_DNA"/>
</dbReference>
<evidence type="ECO:0000313" key="9">
    <source>
        <dbReference type="Proteomes" id="UP001596270"/>
    </source>
</evidence>
<comment type="caution">
    <text evidence="8">The sequence shown here is derived from an EMBL/GenBank/DDBJ whole genome shotgun (WGS) entry which is preliminary data.</text>
</comment>
<dbReference type="SUPFAM" id="SSF55961">
    <property type="entry name" value="Bet v1-like"/>
    <property type="match status" value="1"/>
</dbReference>
<gene>
    <name evidence="8" type="ORF">ACFQND_27035</name>
</gene>
<evidence type="ECO:0000256" key="5">
    <source>
        <dbReference type="ARBA" id="ARBA00023004"/>
    </source>
</evidence>
<dbReference type="Gene3D" id="2.102.10.10">
    <property type="entry name" value="Rieske [2Fe-2S] iron-sulphur domain"/>
    <property type="match status" value="1"/>
</dbReference>